<keyword evidence="2" id="KW-1133">Transmembrane helix</keyword>
<evidence type="ECO:0000256" key="1">
    <source>
        <dbReference type="SAM" id="MobiDB-lite"/>
    </source>
</evidence>
<sequence length="326" mass="37280">MEDLDLELTGDAGFTEAVEEDGSEQVGDAVRTEADFDVEEDDQLMETETEEVLPAAVDKERQGANKKKLGKASGAVMGGFLKKRLSDFDVEEDDQLMETKTKEGLPAAEDNANKKKLGKASGSVMGGSLRRGWCRVSFPHERNTLLSRGVRWGEKGMPPPYKATIPSLMKCRGWVPLRDNRLLSQAEHRTLVLWIMGFSGGSWYYISRDLRYGHKMWFFWIRHFAIKFVFEIIKDHQLLQVVKKSLDWRNGYWMVLSRIKTRSFLDRSIRLCLICVTLIYYLYGSTGGLCVRTVLMFIVQMEDCGLGIAWKIWHCIDAVKHIESHI</sequence>
<feature type="transmembrane region" description="Helical" evidence="2">
    <location>
        <begin position="264"/>
        <end position="283"/>
    </location>
</feature>
<reference evidence="3 4" key="1">
    <citation type="submission" date="2021-05" db="EMBL/GenBank/DDBJ databases">
        <title>Genome Assembly of Synthetic Allotetraploid Brassica napus Reveals Homoeologous Exchanges between Subgenomes.</title>
        <authorList>
            <person name="Davis J.T."/>
        </authorList>
    </citation>
    <scope>NUCLEOTIDE SEQUENCE [LARGE SCALE GENOMIC DNA]</scope>
    <source>
        <strain evidence="4">cv. Da-Ae</strain>
        <tissue evidence="3">Seedling</tissue>
    </source>
</reference>
<evidence type="ECO:0000313" key="3">
    <source>
        <dbReference type="EMBL" id="KAH0893137.1"/>
    </source>
</evidence>
<protein>
    <submittedName>
        <fullName evidence="3">Uncharacterized protein</fullName>
    </submittedName>
</protein>
<feature type="transmembrane region" description="Helical" evidence="2">
    <location>
        <begin position="191"/>
        <end position="207"/>
    </location>
</feature>
<keyword evidence="2" id="KW-0812">Transmembrane</keyword>
<evidence type="ECO:0000313" key="4">
    <source>
        <dbReference type="Proteomes" id="UP000824890"/>
    </source>
</evidence>
<evidence type="ECO:0000256" key="2">
    <source>
        <dbReference type="SAM" id="Phobius"/>
    </source>
</evidence>
<keyword evidence="2" id="KW-0472">Membrane</keyword>
<dbReference type="EMBL" id="JAGKQM010000013">
    <property type="protein sequence ID" value="KAH0893137.1"/>
    <property type="molecule type" value="Genomic_DNA"/>
</dbReference>
<dbReference type="Proteomes" id="UP000824890">
    <property type="component" value="Unassembled WGS sequence"/>
</dbReference>
<accession>A0ABQ8ALL0</accession>
<comment type="caution">
    <text evidence="3">The sequence shown here is derived from an EMBL/GenBank/DDBJ whole genome shotgun (WGS) entry which is preliminary data.</text>
</comment>
<feature type="region of interest" description="Disordered" evidence="1">
    <location>
        <begin position="1"/>
        <end position="26"/>
    </location>
</feature>
<gene>
    <name evidence="3" type="ORF">HID58_055566</name>
</gene>
<name>A0ABQ8ALL0_BRANA</name>
<feature type="region of interest" description="Disordered" evidence="1">
    <location>
        <begin position="50"/>
        <end position="70"/>
    </location>
</feature>
<organism evidence="3 4">
    <name type="scientific">Brassica napus</name>
    <name type="common">Rape</name>
    <dbReference type="NCBI Taxonomy" id="3708"/>
    <lineage>
        <taxon>Eukaryota</taxon>
        <taxon>Viridiplantae</taxon>
        <taxon>Streptophyta</taxon>
        <taxon>Embryophyta</taxon>
        <taxon>Tracheophyta</taxon>
        <taxon>Spermatophyta</taxon>
        <taxon>Magnoliopsida</taxon>
        <taxon>eudicotyledons</taxon>
        <taxon>Gunneridae</taxon>
        <taxon>Pentapetalae</taxon>
        <taxon>rosids</taxon>
        <taxon>malvids</taxon>
        <taxon>Brassicales</taxon>
        <taxon>Brassicaceae</taxon>
        <taxon>Brassiceae</taxon>
        <taxon>Brassica</taxon>
    </lineage>
</organism>
<keyword evidence="4" id="KW-1185">Reference proteome</keyword>
<proteinExistence type="predicted"/>